<keyword evidence="6 7" id="KW-0238">DNA-binding</keyword>
<dbReference type="InterPro" id="IPR010985">
    <property type="entry name" value="Ribbon_hlx_hlx"/>
</dbReference>
<dbReference type="AlphaFoldDB" id="B4S9R4"/>
<evidence type="ECO:0000256" key="5">
    <source>
        <dbReference type="ARBA" id="ARBA00022971"/>
    </source>
</evidence>
<evidence type="ECO:0000256" key="4">
    <source>
        <dbReference type="ARBA" id="ARBA00022490"/>
    </source>
</evidence>
<evidence type="ECO:0000256" key="2">
    <source>
        <dbReference type="ARBA" id="ARBA00007183"/>
    </source>
</evidence>
<dbReference type="SUPFAM" id="SSF47598">
    <property type="entry name" value="Ribbon-helix-helix"/>
    <property type="match status" value="1"/>
</dbReference>
<sequence>MKKQINIRLPEEVDERLQMLAETTGRTKTFYAEQAILKFIGEMESYYQAETDHISYTSTRSKETGRHSGEQTA</sequence>
<dbReference type="GO" id="GO:0006355">
    <property type="term" value="P:regulation of DNA-templated transcription"/>
    <property type="evidence" value="ECO:0007669"/>
    <property type="project" value="InterPro"/>
</dbReference>
<comment type="similarity">
    <text evidence="2">Belongs to the TraY family.</text>
</comment>
<keyword evidence="5" id="KW-0184">Conjugation</keyword>
<dbReference type="EMBL" id="CP001109">
    <property type="protein sequence ID" value="ACF47391.1"/>
    <property type="molecule type" value="Genomic_DNA"/>
</dbReference>
<dbReference type="GO" id="GO:0005737">
    <property type="term" value="C:cytoplasm"/>
    <property type="evidence" value="ECO:0007669"/>
    <property type="project" value="UniProtKB-SubCell"/>
</dbReference>
<gene>
    <name evidence="7" type="ordered locus">Paes_2403</name>
</gene>
<keyword evidence="8" id="KW-1185">Reference proteome</keyword>
<geneLocation type="plasmid" evidence="7 8">
    <name>pPAES01</name>
</geneLocation>
<evidence type="ECO:0000313" key="7">
    <source>
        <dbReference type="EMBL" id="ACF47391.1"/>
    </source>
</evidence>
<protein>
    <recommendedName>
        <fullName evidence="3">Relaxosome protein TraY</fullName>
    </recommendedName>
</protein>
<name>B4S9R4_PROA2</name>
<dbReference type="HOGENOM" id="CLU_2701776_0_0_10"/>
<keyword evidence="4" id="KW-0963">Cytoplasm</keyword>
<dbReference type="eggNOG" id="COG4710">
    <property type="taxonomic scope" value="Bacteria"/>
</dbReference>
<dbReference type="RefSeq" id="WP_012509596.1">
    <property type="nucleotide sequence ID" value="NC_011061.1"/>
</dbReference>
<dbReference type="GO" id="GO:0003677">
    <property type="term" value="F:DNA binding"/>
    <property type="evidence" value="ECO:0007669"/>
    <property type="project" value="UniProtKB-KW"/>
</dbReference>
<evidence type="ECO:0000256" key="3">
    <source>
        <dbReference type="ARBA" id="ARBA00020541"/>
    </source>
</evidence>
<reference evidence="7" key="1">
    <citation type="submission" date="2008-06" db="EMBL/GenBank/DDBJ databases">
        <title>Complete sequence of plasmid of Prosthecochloris aestuarii DSM 271.</title>
        <authorList>
            <consortium name="US DOE Joint Genome Institute"/>
            <person name="Lucas S."/>
            <person name="Copeland A."/>
            <person name="Lapidus A."/>
            <person name="Glavina del Rio T."/>
            <person name="Dalin E."/>
            <person name="Tice H."/>
            <person name="Bruce D."/>
            <person name="Goodwin L."/>
            <person name="Pitluck S."/>
            <person name="Schmutz J."/>
            <person name="Larimer F."/>
            <person name="Land M."/>
            <person name="Hauser L."/>
            <person name="Kyrpides N."/>
            <person name="Anderson I."/>
            <person name="Liu Z."/>
            <person name="Li T."/>
            <person name="Zhao F."/>
            <person name="Overmann J."/>
            <person name="Bryant D.A."/>
            <person name="Richardson P."/>
        </authorList>
    </citation>
    <scope>NUCLEOTIDE SEQUENCE [LARGE SCALE GENOMIC DNA]</scope>
    <source>
        <strain evidence="7">DSM 271</strain>
        <plasmid evidence="7">pPAES01</plasmid>
    </source>
</reference>
<evidence type="ECO:0000256" key="6">
    <source>
        <dbReference type="ARBA" id="ARBA00023125"/>
    </source>
</evidence>
<dbReference type="KEGG" id="paa:Paes_2403"/>
<dbReference type="InterPro" id="IPR008876">
    <property type="entry name" value="TraY"/>
</dbReference>
<evidence type="ECO:0000256" key="1">
    <source>
        <dbReference type="ARBA" id="ARBA00004496"/>
    </source>
</evidence>
<organism evidence="7 8">
    <name type="scientific">Prosthecochloris aestuarii (strain DSM 271 / SK 413)</name>
    <dbReference type="NCBI Taxonomy" id="290512"/>
    <lineage>
        <taxon>Bacteria</taxon>
        <taxon>Pseudomonadati</taxon>
        <taxon>Chlorobiota</taxon>
        <taxon>Chlorobiia</taxon>
        <taxon>Chlorobiales</taxon>
        <taxon>Chlorobiaceae</taxon>
        <taxon>Prosthecochloris</taxon>
    </lineage>
</organism>
<comment type="subcellular location">
    <subcellularLocation>
        <location evidence="1">Cytoplasm</location>
    </subcellularLocation>
</comment>
<keyword evidence="7" id="KW-0614">Plasmid</keyword>
<accession>B4S9R4</accession>
<dbReference type="Proteomes" id="UP000002725">
    <property type="component" value="Plasmid pPAES01"/>
</dbReference>
<evidence type="ECO:0000313" key="8">
    <source>
        <dbReference type="Proteomes" id="UP000002725"/>
    </source>
</evidence>
<proteinExistence type="inferred from homology"/>
<dbReference type="Pfam" id="PF05509">
    <property type="entry name" value="TraY"/>
    <property type="match status" value="1"/>
</dbReference>